<dbReference type="GO" id="GO:0008237">
    <property type="term" value="F:metallopeptidase activity"/>
    <property type="evidence" value="ECO:0007669"/>
    <property type="project" value="InterPro"/>
</dbReference>
<evidence type="ECO:0000313" key="4">
    <source>
        <dbReference type="EMBL" id="TBL72631.1"/>
    </source>
</evidence>
<feature type="binding site" evidence="2">
    <location>
        <position position="443"/>
    </location>
    <ligand>
        <name>Zn(2+)</name>
        <dbReference type="ChEBI" id="CHEBI:29105"/>
        <note>catalytic</note>
    </ligand>
</feature>
<dbReference type="EMBL" id="SIRE01000023">
    <property type="protein sequence ID" value="TBL72631.1"/>
    <property type="molecule type" value="Genomic_DNA"/>
</dbReference>
<feature type="active site" description="Proton acceptor" evidence="1">
    <location>
        <position position="421"/>
    </location>
</feature>
<dbReference type="InterPro" id="IPR027268">
    <property type="entry name" value="Peptidase_M4/M1_CTD_sf"/>
</dbReference>
<accession>A0A4V2J3I1</accession>
<keyword evidence="2" id="KW-0862">Zinc</keyword>
<dbReference type="RefSeq" id="WP_131016819.1">
    <property type="nucleotide sequence ID" value="NZ_SIRE01000023.1"/>
</dbReference>
<organism evidence="4 5">
    <name type="scientific">Paenibacillus thalictri</name>
    <dbReference type="NCBI Taxonomy" id="2527873"/>
    <lineage>
        <taxon>Bacteria</taxon>
        <taxon>Bacillati</taxon>
        <taxon>Bacillota</taxon>
        <taxon>Bacilli</taxon>
        <taxon>Bacillales</taxon>
        <taxon>Paenibacillaceae</taxon>
        <taxon>Paenibacillus</taxon>
    </lineage>
</organism>
<feature type="binding site" evidence="2">
    <location>
        <position position="420"/>
    </location>
    <ligand>
        <name>Zn(2+)</name>
        <dbReference type="ChEBI" id="CHEBI:29105"/>
        <note>catalytic</note>
    </ligand>
</feature>
<dbReference type="InterPro" id="IPR034015">
    <property type="entry name" value="M1_LTA4H"/>
</dbReference>
<gene>
    <name evidence="4" type="ORF">EYB31_28150</name>
</gene>
<comment type="caution">
    <text evidence="4">The sequence shown here is derived from an EMBL/GenBank/DDBJ whole genome shotgun (WGS) entry which is preliminary data.</text>
</comment>
<dbReference type="PANTHER" id="PTHR45726:SF3">
    <property type="entry name" value="LEUKOTRIENE A-4 HYDROLASE"/>
    <property type="match status" value="1"/>
</dbReference>
<evidence type="ECO:0000256" key="1">
    <source>
        <dbReference type="PIRSR" id="PIRSR634015-1"/>
    </source>
</evidence>
<sequence>MKTVLSHPFAKWITVFLLVASTTAATGLMLQGKPSSTYDPALTAQGVQAVAALAALNEPVQPVADSQAPPSIPAKPLEKPLPKPLSDRIVEYHMNVELDAAHKSLRGNQTLTWRNPGAKPVSELYFHLYPNAFASKKSTFVRESGGQLRGDKMKDNSFGNMQITSMKLLTGEDLLPRLEYVQPDDGNKDDKTLVKLPLPKIILPGEKITLKTDFSVQLPATFARMGYTQDFIMAGQWFPKLAVYEPVGTRGRPDEGWNAHQYHGNSEFYADFGIYEVTVKVPSKYTVAATGFPIKPPVDDGQSKTYTFYADDVHDFAWAASPNFVYVEEPYATPNLPGVKIKLYLDPLHADLKARYLTAAKKALARYSQWYGSYPYSTLSIVVPPKGGGGAGGMEYPTLVTSWSAEEADPDLELERVLVHEIGHQYWYGMVASNEFEEAWLDEGLTSYSEDKIMETEYGSRPNLAVESSYITSPEALKQNAWNYHGHDGYAENVYTRAKLVLKSIERQIGPEQMDRVMKSYFTRFKFKHPTTADFQRVLEDTTKADWSDFFRQYVFGGMMTDFTMDGIYVKKQELNGVPSYESTVVVSKRGGSYGYVPIHFHFADGTEMDRVWEGKADQTEFKLTHTAPVDWAVIDPQHTNVLETKHINSFMKKDIDPKLALRWNLGSVKLLETLFSWVAW</sequence>
<keyword evidence="2" id="KW-0479">Metal-binding</keyword>
<keyword evidence="5" id="KW-1185">Reference proteome</keyword>
<dbReference type="PANTHER" id="PTHR45726">
    <property type="entry name" value="LEUKOTRIENE A-4 HYDROLASE"/>
    <property type="match status" value="1"/>
</dbReference>
<dbReference type="OrthoDB" id="9814383at2"/>
<dbReference type="Gene3D" id="1.10.390.10">
    <property type="entry name" value="Neutral Protease Domain 2"/>
    <property type="match status" value="1"/>
</dbReference>
<dbReference type="Pfam" id="PF01433">
    <property type="entry name" value="Peptidase_M1"/>
    <property type="match status" value="1"/>
</dbReference>
<reference evidence="4 5" key="1">
    <citation type="submission" date="2019-02" db="EMBL/GenBank/DDBJ databases">
        <title>Paenibacillus sp. nov., isolated from surface-sterilized tissue of Thalictrum simplex L.</title>
        <authorList>
            <person name="Tuo L."/>
        </authorList>
    </citation>
    <scope>NUCLEOTIDE SEQUENCE [LARGE SCALE GENOMIC DNA]</scope>
    <source>
        <strain evidence="4 5">N2SHLJ1</strain>
    </source>
</reference>
<dbReference type="SUPFAM" id="SSF55486">
    <property type="entry name" value="Metalloproteases ('zincins'), catalytic domain"/>
    <property type="match status" value="1"/>
</dbReference>
<comment type="cofactor">
    <cofactor evidence="2">
        <name>Zn(2+)</name>
        <dbReference type="ChEBI" id="CHEBI:29105"/>
    </cofactor>
    <text evidence="2">Binds 1 zinc ion per subunit.</text>
</comment>
<evidence type="ECO:0000259" key="3">
    <source>
        <dbReference type="Pfam" id="PF01433"/>
    </source>
</evidence>
<evidence type="ECO:0000313" key="5">
    <source>
        <dbReference type="Proteomes" id="UP000293142"/>
    </source>
</evidence>
<dbReference type="CDD" id="cd09604">
    <property type="entry name" value="M1_APN_like"/>
    <property type="match status" value="1"/>
</dbReference>
<feature type="binding site" evidence="2">
    <location>
        <position position="424"/>
    </location>
    <ligand>
        <name>Zn(2+)</name>
        <dbReference type="ChEBI" id="CHEBI:29105"/>
        <note>catalytic</note>
    </ligand>
</feature>
<feature type="active site" description="Proton donor" evidence="1">
    <location>
        <position position="495"/>
    </location>
</feature>
<proteinExistence type="predicted"/>
<dbReference type="Proteomes" id="UP000293142">
    <property type="component" value="Unassembled WGS sequence"/>
</dbReference>
<protein>
    <submittedName>
        <fullName evidence="4">M1 family peptidase</fullName>
    </submittedName>
</protein>
<dbReference type="InterPro" id="IPR014782">
    <property type="entry name" value="Peptidase_M1_dom"/>
</dbReference>
<dbReference type="GO" id="GO:0008270">
    <property type="term" value="F:zinc ion binding"/>
    <property type="evidence" value="ECO:0007669"/>
    <property type="project" value="InterPro"/>
</dbReference>
<dbReference type="AlphaFoldDB" id="A0A4V2J3I1"/>
<name>A0A4V2J3I1_9BACL</name>
<feature type="domain" description="Peptidase M1 membrane alanine aminopeptidase" evidence="3">
    <location>
        <begin position="359"/>
        <end position="554"/>
    </location>
</feature>
<evidence type="ECO:0000256" key="2">
    <source>
        <dbReference type="PIRSR" id="PIRSR634015-3"/>
    </source>
</evidence>